<sequence>EANLARSEAERMSSLAVSESQRCVDLETRMMEMESKASQEEMLAVKERLIETLTQALENKEEEVSSLHEERDSLTHRVTQLEEELQVLSKSLQQKEKDVKDPKHPPEFKMLDSKTKDLCRICARELYGNQRRWIFNPTAKLSLQVLLSHAVGRQLSRDGRREFACSKCAFMLDRMYRFDTVIARVEALSIERMHKLLLEKERLRQCIGGLYRKNNPEEIESEMVKSTAEASLVDTPAPSDAKYSSLLEEDLTYSVYECWAEHGTGPHQQAAHHHQHQCHQCHVESEASTAQRSRKCRGCTTLRVADSDYEAICKVPRKVGRSTSCGPSTRYSVSNLASTEETCAESEAQEPAAQSSSLTEISQTVETAEEENVSLSQASSIESLDATGDVSQPCSLVHSDLLQRPMEEEKVMTQSSSTEQSPNLGLELTLSLIKSFECRPVRVFRGSRLPVPIKPVPPHQTPQATDCPFSLQPADLVPLSVQQELQLDLAEIEALWLDDYVPCGPLGFQEKLIAEQQVQLVQYETAAGQCVTELQKAQLQVQSLQTKIRESEANNKELQQRLGVIEAELLSLRETARGQERTIQTLTDSLGTKDSTIADLHQLTEEQKQLLISLKQQNQKHQLQNLQTSTTAPSPLQAELLELQASLFSTQLELQSVQRTQRQAQRREEELTRTNQRLHDDLQDEQRHHREAEKHNQELLMALQRVRSDLEHMEEKWKEGEGEKQREVEEREGSIRELKARLQHKERLLHDYTELLDGQKEAGGNRDILIHKLKLRIQERDRALERAVDERFVCVEQKEAEVRKLQLLLREKERDLQKVRCVLSNNEETITEFTAALLSKVPLSSSEVMEKLKTRLQVKERLFQELLMEHSHQIQEHHTHLQELLNTMHTRERCNKDAAERAGQVMQEQAARLQELRRQVVAAGSRSSSTSEPPEDVQLLREELQLALSKQSEAQRELSILRATLANNQKQLQSRTAQLSVLNHTSKPECPVSMETEQTASSHTDTGDSTSDVEEEEDDGASEFTESTEEDEHCRVTAQALTNTQSYEQISQSPAEVDGPGLAEVKLLVEQKQVVERELWELKAQLEKAGFTSISQMRKALLSLRSKNEELRNSVRTNEAEEETHRPSDEQRGRGVQWQPESCEGKKRSSGVLCLDPGAQVNTTQRAAVQQKLPQRLLVSKSTIQTPAERLRDYREQLMETPVKHDSKQVQVDLQDLGYETCGRSENEAERDDTSSPEFDDLELCTSLSCRDGASQWWSGLGAGSRAGGDVASLQQKVEDLHIQLSRSQALVLSLQSRLQDATPNPTPRKLNRDDGELRELVTRVSSLEEQLRKGKGQSEEEEEEAKSTTRTGKFDTLIQAQARELSHLRQRMREGRSVCHILTQHLGDTTKSFEELLRDNDIDYYMGQSFRDQLAQSSALAQRVGAKISSRDYSEEADDRTGHELLAIRVTQRQQHHASCSGHVMVESVQPGTGVDGHSVSQSQGHAGRHTGRGAMAPLWRSMLSKSSALYRNSLFSFSLWESRVQERELVLLRGQVERERRALQLHVQKLSKELQQKDKLIESLRFKLQQQQQQQHGVAPLTSSPSLSGDADQLERASIIMDEQGSTNEDLDLCSELDTVSEFGQEDVADDSLPPEPSHPYTYNPPSVASSHGHQSSSTCPSMHCSPPRLRDGQIHTGFSGAQVKPLPGAFQVPDRTDFHLPSQHAFQQSSFTSLHASPNILYGAEQKREHAYNNVSSSSSGYQPGARHTGTDLMEEHLREIRSLHQRLEDSIQTNERLRRQLAQRLGSRIQDGGAPTNIYIQGLDSVSQLSNEVRVLKEENQALQRQLQQASRDGMEQAEQMRDAVLLEHTRLKQAELEAEKWAGNFRQLQAQLREQTQAVLQLKQDKRMSHENANRLQHEVNVLQQQLSESGRLVHALQGELQILQRLRGATKNDSEGKPYEPTVHIIYSVSYPETDYSPCSPPVQDAGVLNPASSVSAQLLSSLTRTTRHEGEVPADALACRTGRHVVGHWDDFSALQQQLLEGKVLICKMEAALQSSVEINLHEGRESSMLTNTKTLKQILEEMLSVLRMFWRAALPSSEITTSQHQKEQTLTEEVVSLKHKLAEQEKALRDTLETLRDVNRTKDSMEQFIFSQLSRTRDVLKKARTNLE</sequence>
<evidence type="ECO:0000256" key="1">
    <source>
        <dbReference type="SAM" id="Coils"/>
    </source>
</evidence>
<feature type="region of interest" description="Disordered" evidence="2">
    <location>
        <begin position="1328"/>
        <end position="1351"/>
    </location>
</feature>
<comment type="caution">
    <text evidence="5">The sequence shown here is derived from an EMBL/GenBank/DDBJ whole genome shotgun (WGS) entry which is preliminary data.</text>
</comment>
<feature type="region of interest" description="Disordered" evidence="2">
    <location>
        <begin position="987"/>
        <end position="1032"/>
    </location>
</feature>
<gene>
    <name evidence="5" type="ORF">QTP70_022538</name>
</gene>
<feature type="compositionally biased region" description="Basic and acidic residues" evidence="2">
    <location>
        <begin position="665"/>
        <end position="695"/>
    </location>
</feature>
<dbReference type="InterPro" id="IPR012934">
    <property type="entry name" value="Znf_AD"/>
</dbReference>
<feature type="region of interest" description="Disordered" evidence="2">
    <location>
        <begin position="659"/>
        <end position="695"/>
    </location>
</feature>
<dbReference type="GO" id="GO:0060090">
    <property type="term" value="F:molecular adaptor activity"/>
    <property type="evidence" value="ECO:0007669"/>
    <property type="project" value="TreeGrafter"/>
</dbReference>
<feature type="region of interest" description="Disordered" evidence="2">
    <location>
        <begin position="1629"/>
        <end position="1682"/>
    </location>
</feature>
<feature type="coiled-coil region" evidence="1">
    <location>
        <begin position="1757"/>
        <end position="1890"/>
    </location>
</feature>
<dbReference type="PANTHER" id="PTHR46501">
    <property type="entry name" value="MYOMEGALIN"/>
    <property type="match status" value="1"/>
</dbReference>
<feature type="compositionally biased region" description="Basic and acidic residues" evidence="2">
    <location>
        <begin position="1330"/>
        <end position="1339"/>
    </location>
</feature>
<evidence type="ECO:0000313" key="6">
    <source>
        <dbReference type="Proteomes" id="UP001274896"/>
    </source>
</evidence>
<reference evidence="5" key="1">
    <citation type="submission" date="2023-06" db="EMBL/GenBank/DDBJ databases">
        <title>Male Hemibagrus guttatus genome.</title>
        <authorList>
            <person name="Bian C."/>
        </authorList>
    </citation>
    <scope>NUCLEOTIDE SEQUENCE</scope>
    <source>
        <strain evidence="5">Male_cb2023</strain>
        <tissue evidence="5">Muscle</tissue>
    </source>
</reference>
<feature type="compositionally biased region" description="Basic and acidic residues" evidence="2">
    <location>
        <begin position="1123"/>
        <end position="1133"/>
    </location>
</feature>
<keyword evidence="1" id="KW-0175">Coiled coil</keyword>
<proteinExistence type="predicted"/>
<evidence type="ECO:0000256" key="2">
    <source>
        <dbReference type="SAM" id="MobiDB-lite"/>
    </source>
</evidence>
<dbReference type="PANTHER" id="PTHR46501:SF2">
    <property type="entry name" value="MYOMEGALIN"/>
    <property type="match status" value="1"/>
</dbReference>
<keyword evidence="6" id="KW-1185">Reference proteome</keyword>
<dbReference type="GO" id="GO:0005794">
    <property type="term" value="C:Golgi apparatus"/>
    <property type="evidence" value="ECO:0007669"/>
    <property type="project" value="TreeGrafter"/>
</dbReference>
<feature type="region of interest" description="Disordered" evidence="2">
    <location>
        <begin position="1108"/>
        <end position="1149"/>
    </location>
</feature>
<evidence type="ECO:0000259" key="3">
    <source>
        <dbReference type="Pfam" id="PF07776"/>
    </source>
</evidence>
<dbReference type="GO" id="GO:0005813">
    <property type="term" value="C:centrosome"/>
    <property type="evidence" value="ECO:0007669"/>
    <property type="project" value="TreeGrafter"/>
</dbReference>
<feature type="compositionally biased region" description="Low complexity" evidence="2">
    <location>
        <begin position="1649"/>
        <end position="1664"/>
    </location>
</feature>
<feature type="coiled-coil region" evidence="1">
    <location>
        <begin position="43"/>
        <end position="98"/>
    </location>
</feature>
<feature type="non-terminal residue" evidence="5">
    <location>
        <position position="2156"/>
    </location>
</feature>
<evidence type="ECO:0000259" key="4">
    <source>
        <dbReference type="Pfam" id="PF18615"/>
    </source>
</evidence>
<feature type="compositionally biased region" description="Acidic residues" evidence="2">
    <location>
        <begin position="1011"/>
        <end position="1031"/>
    </location>
</feature>
<dbReference type="Proteomes" id="UP001274896">
    <property type="component" value="Unassembled WGS sequence"/>
</dbReference>
<feature type="coiled-coil region" evidence="1">
    <location>
        <begin position="2095"/>
        <end position="2129"/>
    </location>
</feature>
<dbReference type="Pfam" id="PF07776">
    <property type="entry name" value="zf-AD"/>
    <property type="match status" value="1"/>
</dbReference>
<dbReference type="Pfam" id="PF18615">
    <property type="entry name" value="SMYLE_N"/>
    <property type="match status" value="1"/>
</dbReference>
<organism evidence="5 6">
    <name type="scientific">Hemibagrus guttatus</name>
    <dbReference type="NCBI Taxonomy" id="175788"/>
    <lineage>
        <taxon>Eukaryota</taxon>
        <taxon>Metazoa</taxon>
        <taxon>Chordata</taxon>
        <taxon>Craniata</taxon>
        <taxon>Vertebrata</taxon>
        <taxon>Euteleostomi</taxon>
        <taxon>Actinopterygii</taxon>
        <taxon>Neopterygii</taxon>
        <taxon>Teleostei</taxon>
        <taxon>Ostariophysi</taxon>
        <taxon>Siluriformes</taxon>
        <taxon>Bagridae</taxon>
        <taxon>Hemibagrus</taxon>
    </lineage>
</organism>
<feature type="region of interest" description="Disordered" evidence="2">
    <location>
        <begin position="341"/>
        <end position="376"/>
    </location>
</feature>
<feature type="coiled-coil region" evidence="1">
    <location>
        <begin position="896"/>
        <end position="971"/>
    </location>
</feature>
<dbReference type="InterPro" id="IPR040947">
    <property type="entry name" value="SMYLE_N"/>
</dbReference>
<feature type="region of interest" description="Disordered" evidence="2">
    <location>
        <begin position="1474"/>
        <end position="1494"/>
    </location>
</feature>
<dbReference type="GO" id="GO:0090063">
    <property type="term" value="P:positive regulation of microtubule nucleation"/>
    <property type="evidence" value="ECO:0007669"/>
    <property type="project" value="TreeGrafter"/>
</dbReference>
<dbReference type="GO" id="GO:0005634">
    <property type="term" value="C:nucleus"/>
    <property type="evidence" value="ECO:0007669"/>
    <property type="project" value="InterPro"/>
</dbReference>
<name>A0AAE0QA09_9TELE</name>
<feature type="coiled-coil region" evidence="1">
    <location>
        <begin position="1535"/>
        <end position="1576"/>
    </location>
</feature>
<feature type="compositionally biased region" description="Low complexity" evidence="2">
    <location>
        <begin position="999"/>
        <end position="1010"/>
    </location>
</feature>
<dbReference type="GO" id="GO:0008270">
    <property type="term" value="F:zinc ion binding"/>
    <property type="evidence" value="ECO:0007669"/>
    <property type="project" value="InterPro"/>
</dbReference>
<evidence type="ECO:0008006" key="7">
    <source>
        <dbReference type="Google" id="ProtNLM"/>
    </source>
</evidence>
<evidence type="ECO:0000313" key="5">
    <source>
        <dbReference type="EMBL" id="KAK3516747.1"/>
    </source>
</evidence>
<dbReference type="GO" id="GO:0007098">
    <property type="term" value="P:centrosome cycle"/>
    <property type="evidence" value="ECO:0007669"/>
    <property type="project" value="TreeGrafter"/>
</dbReference>
<accession>A0AAE0QA09</accession>
<feature type="coiled-coil region" evidence="1">
    <location>
        <begin position="534"/>
        <end position="575"/>
    </location>
</feature>
<feature type="domain" description="ZAD" evidence="3">
    <location>
        <begin position="118"/>
        <end position="188"/>
    </location>
</feature>
<protein>
    <recommendedName>
        <fullName evidence="7">Phosphodiesterase 4D interacting protein</fullName>
    </recommendedName>
</protein>
<feature type="non-terminal residue" evidence="5">
    <location>
        <position position="1"/>
    </location>
</feature>
<dbReference type="InterPro" id="IPR052593">
    <property type="entry name" value="MT-associated_AKAP9-binding"/>
</dbReference>
<dbReference type="EMBL" id="JAUCMX010000019">
    <property type="protein sequence ID" value="KAK3516747.1"/>
    <property type="molecule type" value="Genomic_DNA"/>
</dbReference>
<dbReference type="GO" id="GO:1903358">
    <property type="term" value="P:regulation of Golgi organization"/>
    <property type="evidence" value="ECO:0007669"/>
    <property type="project" value="TreeGrafter"/>
</dbReference>
<feature type="domain" description="Short myomegalin-like EB1 binding protein N-terminal" evidence="4">
    <location>
        <begin position="233"/>
        <end position="467"/>
    </location>
</feature>